<evidence type="ECO:0000313" key="8">
    <source>
        <dbReference type="EMBL" id="THH27762.1"/>
    </source>
</evidence>
<proteinExistence type="predicted"/>
<reference evidence="8 9" key="1">
    <citation type="submission" date="2019-02" db="EMBL/GenBank/DDBJ databases">
        <title>Genome sequencing of the rare red list fungi Antrodiella citrinella (Flaviporus citrinellus).</title>
        <authorList>
            <person name="Buettner E."/>
            <person name="Kellner H."/>
        </authorList>
    </citation>
    <scope>NUCLEOTIDE SEQUENCE [LARGE SCALE GENOMIC DNA]</scope>
    <source>
        <strain evidence="8 9">DSM 108506</strain>
    </source>
</reference>
<dbReference type="Gene3D" id="2.30.42.10">
    <property type="match status" value="2"/>
</dbReference>
<feature type="region of interest" description="Disordered" evidence="6">
    <location>
        <begin position="406"/>
        <end position="468"/>
    </location>
</feature>
<dbReference type="InterPro" id="IPR036034">
    <property type="entry name" value="PDZ_sf"/>
</dbReference>
<dbReference type="Proteomes" id="UP000308730">
    <property type="component" value="Unassembled WGS sequence"/>
</dbReference>
<dbReference type="EMBL" id="SGPM01000227">
    <property type="protein sequence ID" value="THH27762.1"/>
    <property type="molecule type" value="Genomic_DNA"/>
</dbReference>
<keyword evidence="4" id="KW-0472">Membrane</keyword>
<dbReference type="InterPro" id="IPR007583">
    <property type="entry name" value="GRASP55_65"/>
</dbReference>
<protein>
    <recommendedName>
        <fullName evidence="7">PDZ GRASP-type domain-containing protein</fullName>
    </recommendedName>
</protein>
<dbReference type="FunFam" id="2.30.42.10:FF:000026">
    <property type="entry name" value="Golgi reassembly stacking protein 2"/>
    <property type="match status" value="1"/>
</dbReference>
<organism evidence="8 9">
    <name type="scientific">Antrodiella citrinella</name>
    <dbReference type="NCBI Taxonomy" id="2447956"/>
    <lineage>
        <taxon>Eukaryota</taxon>
        <taxon>Fungi</taxon>
        <taxon>Dikarya</taxon>
        <taxon>Basidiomycota</taxon>
        <taxon>Agaricomycotina</taxon>
        <taxon>Agaricomycetes</taxon>
        <taxon>Polyporales</taxon>
        <taxon>Steccherinaceae</taxon>
        <taxon>Antrodiella</taxon>
    </lineage>
</organism>
<evidence type="ECO:0000313" key="9">
    <source>
        <dbReference type="Proteomes" id="UP000308730"/>
    </source>
</evidence>
<feature type="domain" description="PDZ GRASP-type" evidence="7">
    <location>
        <begin position="6"/>
        <end position="118"/>
    </location>
</feature>
<comment type="subcellular location">
    <subcellularLocation>
        <location evidence="1">Golgi apparatus membrane</location>
    </subcellularLocation>
</comment>
<dbReference type="PANTHER" id="PTHR12893">
    <property type="entry name" value="GOLGI REASSEMBLY STACKING PROTEIN GRASP"/>
    <property type="match status" value="1"/>
</dbReference>
<dbReference type="Pfam" id="PF04495">
    <property type="entry name" value="GRASP55_65"/>
    <property type="match status" value="2"/>
</dbReference>
<evidence type="ECO:0000256" key="4">
    <source>
        <dbReference type="ARBA" id="ARBA00023136"/>
    </source>
</evidence>
<evidence type="ECO:0000259" key="7">
    <source>
        <dbReference type="PROSITE" id="PS51865"/>
    </source>
</evidence>
<evidence type="ECO:0000256" key="2">
    <source>
        <dbReference type="ARBA" id="ARBA00022737"/>
    </source>
</evidence>
<keyword evidence="9" id="KW-1185">Reference proteome</keyword>
<accession>A0A4S4MP54</accession>
<dbReference type="PROSITE" id="PS51865">
    <property type="entry name" value="PDZ_GRASP"/>
    <property type="match status" value="2"/>
</dbReference>
<keyword evidence="5" id="KW-0862">Zinc</keyword>
<dbReference type="GO" id="GO:0007030">
    <property type="term" value="P:Golgi organization"/>
    <property type="evidence" value="ECO:0007669"/>
    <property type="project" value="TreeGrafter"/>
</dbReference>
<dbReference type="GO" id="GO:0046872">
    <property type="term" value="F:metal ion binding"/>
    <property type="evidence" value="ECO:0007669"/>
    <property type="project" value="UniProtKB-KW"/>
</dbReference>
<feature type="compositionally biased region" description="Polar residues" evidence="6">
    <location>
        <begin position="284"/>
        <end position="295"/>
    </location>
</feature>
<dbReference type="AlphaFoldDB" id="A0A4S4MP54"/>
<keyword evidence="5" id="KW-0479">Metal-binding</keyword>
<dbReference type="PANTHER" id="PTHR12893:SF0">
    <property type="entry name" value="GRASP65"/>
    <property type="match status" value="1"/>
</dbReference>
<comment type="caution">
    <text evidence="8">The sequence shown here is derived from an EMBL/GenBank/DDBJ whole genome shotgun (WGS) entry which is preliminary data.</text>
</comment>
<feature type="domain" description="PDZ GRASP-type" evidence="7">
    <location>
        <begin position="124"/>
        <end position="213"/>
    </location>
</feature>
<gene>
    <name evidence="8" type="ORF">EUX98_g6426</name>
</gene>
<dbReference type="GO" id="GO:0000139">
    <property type="term" value="C:Golgi membrane"/>
    <property type="evidence" value="ECO:0007669"/>
    <property type="project" value="UniProtKB-SubCell"/>
</dbReference>
<feature type="compositionally biased region" description="Polar residues" evidence="6">
    <location>
        <begin position="456"/>
        <end position="468"/>
    </location>
</feature>
<evidence type="ECO:0000256" key="1">
    <source>
        <dbReference type="ARBA" id="ARBA00004394"/>
    </source>
</evidence>
<evidence type="ECO:0000256" key="6">
    <source>
        <dbReference type="SAM" id="MobiDB-lite"/>
    </source>
</evidence>
<feature type="binding site" evidence="5">
    <location>
        <position position="116"/>
    </location>
    <ligand>
        <name>Zn(2+)</name>
        <dbReference type="ChEBI" id="CHEBI:29105"/>
    </ligand>
</feature>
<evidence type="ECO:0000256" key="3">
    <source>
        <dbReference type="ARBA" id="ARBA00023034"/>
    </source>
</evidence>
<dbReference type="SUPFAM" id="SSF50156">
    <property type="entry name" value="PDZ domain-like"/>
    <property type="match status" value="1"/>
</dbReference>
<sequence length="468" mass="51904">MSCGSANKRVSKLRFEHCASETTIEPFFDFIIGFQGDTATPSSTGNLDVAELEKIVEKYEGRPLNLLVWNSKNQSTRVVPIIPSREWSMPHLVASDAQEPDPDRKPSLLGLSMRMCIPETSMDNVWHVLDVLEGSPAESAGLVPYGDWIIGWSGGILSAESDFYEVVEAHIEKPLRVYVYNFDFDNIREVVLVPNRHWGGEGLLGCVFGFGLLHRIPPIPESREPGSIPAELLESLDEYEEQQLFVPADAESPEQTEERIRWEQEEWERENYARNYVHDESASHNHTPSLNSQEDLSYGPETPRIQSAPNTLDRLEEKGDNAILYETDHNDSESQSARAAEIIVDHPPLVSPTPMRPAVRQFSTDSVERRTPVAASRVASFNVPRVGTPTQARPFGSLMNGLNFSPRTPSNSWDFGPSPRAGDYSTTPRFASGGRGEEDDDHDGASVAGTDFTDLSEVTSTGSLTSVD</sequence>
<keyword evidence="3" id="KW-0333">Golgi apparatus</keyword>
<dbReference type="OrthoDB" id="3318at2759"/>
<feature type="region of interest" description="Disordered" evidence="6">
    <location>
        <begin position="279"/>
        <end position="310"/>
    </location>
</feature>
<name>A0A4S4MP54_9APHY</name>
<evidence type="ECO:0000256" key="5">
    <source>
        <dbReference type="PIRSR" id="PIRSR607583-1"/>
    </source>
</evidence>
<keyword evidence="2" id="KW-0677">Repeat</keyword>
<dbReference type="InterPro" id="IPR024958">
    <property type="entry name" value="GRASP_PDZ"/>
</dbReference>